<comment type="cofactor">
    <cofactor evidence="1 9">
        <name>Mg(2+)</name>
        <dbReference type="ChEBI" id="CHEBI:18420"/>
    </cofactor>
</comment>
<proteinExistence type="inferred from homology"/>
<evidence type="ECO:0000256" key="8">
    <source>
        <dbReference type="ARBA" id="ARBA00023118"/>
    </source>
</evidence>
<keyword evidence="5 9" id="KW-0255">Endonuclease</keyword>
<dbReference type="Pfam" id="PF09827">
    <property type="entry name" value="CRISPR_Cas2"/>
    <property type="match status" value="1"/>
</dbReference>
<dbReference type="OrthoDB" id="9791737at2"/>
<reference evidence="10 11" key="1">
    <citation type="submission" date="2016-02" db="EMBL/GenBank/DDBJ databases">
        <authorList>
            <consortium name="Pathogen Informatics"/>
        </authorList>
    </citation>
    <scope>NUCLEOTIDE SEQUENCE [LARGE SCALE GENOMIC DNA]</scope>
    <source>
        <strain evidence="10 11">RC20</strain>
    </source>
</reference>
<evidence type="ECO:0000256" key="4">
    <source>
        <dbReference type="ARBA" id="ARBA00022723"/>
    </source>
</evidence>
<dbReference type="GO" id="GO:0043571">
    <property type="term" value="P:maintenance of CRISPR repeat elements"/>
    <property type="evidence" value="ECO:0007669"/>
    <property type="project" value="UniProtKB-UniRule"/>
</dbReference>
<dbReference type="InterPro" id="IPR021127">
    <property type="entry name" value="CRISPR_associated_Cas2"/>
</dbReference>
<organism evidence="10 11">
    <name type="scientific">Campylobacter geochelonis</name>
    <dbReference type="NCBI Taxonomy" id="1780362"/>
    <lineage>
        <taxon>Bacteria</taxon>
        <taxon>Pseudomonadati</taxon>
        <taxon>Campylobacterota</taxon>
        <taxon>Epsilonproteobacteria</taxon>
        <taxon>Campylobacterales</taxon>
        <taxon>Campylobacteraceae</taxon>
        <taxon>Campylobacter</taxon>
    </lineage>
</organism>
<dbReference type="SUPFAM" id="SSF143430">
    <property type="entry name" value="TTP0101/SSO1404-like"/>
    <property type="match status" value="1"/>
</dbReference>
<evidence type="ECO:0000256" key="9">
    <source>
        <dbReference type="HAMAP-Rule" id="MF_01471"/>
    </source>
</evidence>
<evidence type="ECO:0000256" key="1">
    <source>
        <dbReference type="ARBA" id="ARBA00001946"/>
    </source>
</evidence>
<dbReference type="EC" id="3.1.-.-" evidence="9"/>
<evidence type="ECO:0000256" key="2">
    <source>
        <dbReference type="ARBA" id="ARBA00009959"/>
    </source>
</evidence>
<keyword evidence="8 9" id="KW-0051">Antiviral defense</keyword>
<protein>
    <recommendedName>
        <fullName evidence="9">CRISPR-associated endoribonuclease Cas2</fullName>
        <ecNumber evidence="9">3.1.-.-</ecNumber>
    </recommendedName>
</protein>
<dbReference type="GO" id="GO:0046872">
    <property type="term" value="F:metal ion binding"/>
    <property type="evidence" value="ECO:0007669"/>
    <property type="project" value="UniProtKB-UniRule"/>
</dbReference>
<comment type="function">
    <text evidence="9">CRISPR (clustered regularly interspaced short palindromic repeat), is an adaptive immune system that provides protection against mobile genetic elements (viruses, transposable elements and conjugative plasmids). CRISPR clusters contain sequences complementary to antecedent mobile elements and target invading nucleic acids. CRISPR clusters are transcribed and processed into CRISPR RNA (crRNA). Functions as a ssRNA-specific endoribonuclease. Involved in the integration of spacer DNA into the CRISPR cassette.</text>
</comment>
<evidence type="ECO:0000256" key="5">
    <source>
        <dbReference type="ARBA" id="ARBA00022759"/>
    </source>
</evidence>
<feature type="binding site" evidence="9">
    <location>
        <position position="8"/>
    </location>
    <ligand>
        <name>Mg(2+)</name>
        <dbReference type="ChEBI" id="CHEBI:18420"/>
        <note>catalytic</note>
    </ligand>
</feature>
<comment type="subunit">
    <text evidence="9">Homodimer, forms a heterotetramer with a Cas1 homodimer.</text>
</comment>
<comment type="similarity">
    <text evidence="2 9">Belongs to the CRISPR-associated endoribonuclease Cas2 protein family.</text>
</comment>
<evidence type="ECO:0000313" key="10">
    <source>
        <dbReference type="EMBL" id="CZE46249.1"/>
    </source>
</evidence>
<keyword evidence="6 9" id="KW-0378">Hydrolase</keyword>
<gene>
    <name evidence="9" type="primary">cas2</name>
    <name evidence="10" type="ORF">ERS672216_00272</name>
</gene>
<keyword evidence="4 9" id="KW-0479">Metal-binding</keyword>
<dbReference type="GO" id="GO:0051607">
    <property type="term" value="P:defense response to virus"/>
    <property type="evidence" value="ECO:0007669"/>
    <property type="project" value="UniProtKB-UniRule"/>
</dbReference>
<keyword evidence="7 9" id="KW-0460">Magnesium</keyword>
<evidence type="ECO:0000313" key="11">
    <source>
        <dbReference type="Proteomes" id="UP000069632"/>
    </source>
</evidence>
<sequence length="101" mass="11634">MRVMVFFDLPTTTKKELNAYAKFRKFLLKNGFYMLQESVYCKLVLNHSSSYLLSQKVKSHAPSDGLIMLLSVTEKQFSKMDIIIGDKGKEHIDSTDRIVLL</sequence>
<dbReference type="AlphaFoldDB" id="A0A128EBE0"/>
<dbReference type="EMBL" id="FIZP01000001">
    <property type="protein sequence ID" value="CZE46249.1"/>
    <property type="molecule type" value="Genomic_DNA"/>
</dbReference>
<accession>A0A128EBE0</accession>
<dbReference type="NCBIfam" id="TIGR01573">
    <property type="entry name" value="cas2"/>
    <property type="match status" value="1"/>
</dbReference>
<dbReference type="HAMAP" id="MF_01471">
    <property type="entry name" value="Cas2"/>
    <property type="match status" value="1"/>
</dbReference>
<dbReference type="GO" id="GO:0004521">
    <property type="term" value="F:RNA endonuclease activity"/>
    <property type="evidence" value="ECO:0007669"/>
    <property type="project" value="InterPro"/>
</dbReference>
<evidence type="ECO:0000256" key="6">
    <source>
        <dbReference type="ARBA" id="ARBA00022801"/>
    </source>
</evidence>
<name>A0A128EBE0_9BACT</name>
<dbReference type="InterPro" id="IPR019199">
    <property type="entry name" value="Virulence_VapD/CRISPR_Cas2"/>
</dbReference>
<keyword evidence="11" id="KW-1185">Reference proteome</keyword>
<dbReference type="Proteomes" id="UP000069632">
    <property type="component" value="Unassembled WGS sequence"/>
</dbReference>
<evidence type="ECO:0000256" key="3">
    <source>
        <dbReference type="ARBA" id="ARBA00022722"/>
    </source>
</evidence>
<evidence type="ECO:0000256" key="7">
    <source>
        <dbReference type="ARBA" id="ARBA00022842"/>
    </source>
</evidence>
<keyword evidence="3 9" id="KW-0540">Nuclease</keyword>
<dbReference type="GO" id="GO:0016787">
    <property type="term" value="F:hydrolase activity"/>
    <property type="evidence" value="ECO:0007669"/>
    <property type="project" value="UniProtKB-KW"/>
</dbReference>